<evidence type="ECO:0000313" key="6">
    <source>
        <dbReference type="EMBL" id="KAK8066831.1"/>
    </source>
</evidence>
<evidence type="ECO:0000259" key="5">
    <source>
        <dbReference type="PROSITE" id="PS51635"/>
    </source>
</evidence>
<evidence type="ECO:0000256" key="3">
    <source>
        <dbReference type="ARBA" id="ARBA00023098"/>
    </source>
</evidence>
<dbReference type="Gene3D" id="3.40.1090.10">
    <property type="entry name" value="Cytosolic phospholipase A2 catalytic domain"/>
    <property type="match status" value="1"/>
</dbReference>
<evidence type="ECO:0000256" key="2">
    <source>
        <dbReference type="ARBA" id="ARBA00022963"/>
    </source>
</evidence>
<dbReference type="SUPFAM" id="SSF52151">
    <property type="entry name" value="FabD/lysophospholipase-like"/>
    <property type="match status" value="1"/>
</dbReference>
<protein>
    <submittedName>
        <fullName evidence="6">FabD/lysophospholipase-like protein</fullName>
    </submittedName>
</protein>
<comment type="caution">
    <text evidence="6">The sequence shown here is derived from an EMBL/GenBank/DDBJ whole genome shotgun (WGS) entry which is preliminary data.</text>
</comment>
<dbReference type="RefSeq" id="XP_066663584.1">
    <property type="nucleotide sequence ID" value="XM_066817892.1"/>
</dbReference>
<evidence type="ECO:0000256" key="4">
    <source>
        <dbReference type="PROSITE-ProRule" id="PRU01161"/>
    </source>
</evidence>
<dbReference type="InterPro" id="IPR002641">
    <property type="entry name" value="PNPLA_dom"/>
</dbReference>
<evidence type="ECO:0000256" key="1">
    <source>
        <dbReference type="ARBA" id="ARBA00022801"/>
    </source>
</evidence>
<dbReference type="GeneID" id="92050952"/>
<keyword evidence="2" id="KW-0442">Lipid degradation</keyword>
<gene>
    <name evidence="6" type="ORF">PG997_013578</name>
</gene>
<dbReference type="PANTHER" id="PTHR24185">
    <property type="entry name" value="CALCIUM-INDEPENDENT PHOSPHOLIPASE A2-GAMMA"/>
    <property type="match status" value="1"/>
</dbReference>
<evidence type="ECO:0000313" key="7">
    <source>
        <dbReference type="Proteomes" id="UP001433268"/>
    </source>
</evidence>
<reference evidence="6 7" key="1">
    <citation type="submission" date="2023-01" db="EMBL/GenBank/DDBJ databases">
        <title>Analysis of 21 Apiospora genomes using comparative genomics revels a genus with tremendous synthesis potential of carbohydrate active enzymes and secondary metabolites.</title>
        <authorList>
            <person name="Sorensen T."/>
        </authorList>
    </citation>
    <scope>NUCLEOTIDE SEQUENCE [LARGE SCALE GENOMIC DNA]</scope>
    <source>
        <strain evidence="6 7">CBS 114990</strain>
    </source>
</reference>
<dbReference type="PROSITE" id="PS51635">
    <property type="entry name" value="PNPLA"/>
    <property type="match status" value="1"/>
</dbReference>
<proteinExistence type="predicted"/>
<comment type="caution">
    <text evidence="4">Lacks conserved residue(s) required for the propagation of feature annotation.</text>
</comment>
<accession>A0ABR1V954</accession>
<feature type="domain" description="PNPLA" evidence="5">
    <location>
        <begin position="14"/>
        <end position="132"/>
    </location>
</feature>
<sequence>MDSSSNPNPPLRILSLDSGGIRGKSSFLILENIMERIRELKGLDRVPRPCEYFDLIGGTSTGGIIAIMLKRLRITVDECIRAYENVGRAAFTPKRTLLPIAPPKGAFSATALEGTIKQVVREICTEPACVTQ</sequence>
<keyword evidence="7" id="KW-1185">Reference proteome</keyword>
<organism evidence="6 7">
    <name type="scientific">Apiospora hydei</name>
    <dbReference type="NCBI Taxonomy" id="1337664"/>
    <lineage>
        <taxon>Eukaryota</taxon>
        <taxon>Fungi</taxon>
        <taxon>Dikarya</taxon>
        <taxon>Ascomycota</taxon>
        <taxon>Pezizomycotina</taxon>
        <taxon>Sordariomycetes</taxon>
        <taxon>Xylariomycetidae</taxon>
        <taxon>Amphisphaeriales</taxon>
        <taxon>Apiosporaceae</taxon>
        <taxon>Apiospora</taxon>
    </lineage>
</organism>
<feature type="short sequence motif" description="GXSXG" evidence="4">
    <location>
        <begin position="58"/>
        <end position="62"/>
    </location>
</feature>
<dbReference type="InterPro" id="IPR016035">
    <property type="entry name" value="Acyl_Trfase/lysoPLipase"/>
</dbReference>
<keyword evidence="1" id="KW-0378">Hydrolase</keyword>
<name>A0ABR1V954_9PEZI</name>
<dbReference type="Proteomes" id="UP001433268">
    <property type="component" value="Unassembled WGS sequence"/>
</dbReference>
<dbReference type="PANTHER" id="PTHR24185:SF1">
    <property type="entry name" value="CALCIUM-INDEPENDENT PHOSPHOLIPASE A2-GAMMA"/>
    <property type="match status" value="1"/>
</dbReference>
<keyword evidence="3" id="KW-0443">Lipid metabolism</keyword>
<dbReference type="EMBL" id="JAQQWN010000009">
    <property type="protein sequence ID" value="KAK8066831.1"/>
    <property type="molecule type" value="Genomic_DNA"/>
</dbReference>
<dbReference type="Pfam" id="PF01734">
    <property type="entry name" value="Patatin"/>
    <property type="match status" value="1"/>
</dbReference>